<dbReference type="GO" id="GO:0006508">
    <property type="term" value="P:proteolysis"/>
    <property type="evidence" value="ECO:0007669"/>
    <property type="project" value="UniProtKB-KW"/>
</dbReference>
<proteinExistence type="predicted"/>
<dbReference type="Proteomes" id="UP000472260">
    <property type="component" value="Unassembled WGS sequence"/>
</dbReference>
<dbReference type="GO" id="GO:0004252">
    <property type="term" value="F:serine-type endopeptidase activity"/>
    <property type="evidence" value="ECO:0007669"/>
    <property type="project" value="InterPro"/>
</dbReference>
<dbReference type="InterPro" id="IPR001254">
    <property type="entry name" value="Trypsin_dom"/>
</dbReference>
<dbReference type="InterPro" id="IPR001314">
    <property type="entry name" value="Peptidase_S1A"/>
</dbReference>
<evidence type="ECO:0000313" key="8">
    <source>
        <dbReference type="Proteomes" id="UP000472260"/>
    </source>
</evidence>
<accession>A0A671MAA6</accession>
<dbReference type="AlphaFoldDB" id="A0A671MAA6"/>
<dbReference type="Ensembl" id="ENSSANT00000031923.1">
    <property type="protein sequence ID" value="ENSSANP00000029990.1"/>
    <property type="gene ID" value="ENSSANG00000015317.1"/>
</dbReference>
<dbReference type="InterPro" id="IPR043504">
    <property type="entry name" value="Peptidase_S1_PA_chymotrypsin"/>
</dbReference>
<reference evidence="7" key="1">
    <citation type="submission" date="2025-08" db="UniProtKB">
        <authorList>
            <consortium name="Ensembl"/>
        </authorList>
    </citation>
    <scope>IDENTIFICATION</scope>
</reference>
<sequence length="290" mass="31294">MTFTIFSITCLALVASALGCGVPAIKPQTIGSRIVNGQNAISGSWPWQVSLQVTEFFHFCGGSLINQNWVLTAAHCAVLVDYHSVILGEHNRGSDAEPIQDKLVSKVITHPLYNRATFNNDIALLKLSAPVTFTPRISPVCLAPSNTSILPGTRCFTTGWGQTATTSHPEILQQTGVPIISPAVCRQIWGQNRITDTMICAVASGSSSCQVYEDKSRRNTLPYQCCCCSISNVCFSQGDSGGPLVCEISGVWTLVGSVSWETSTCDTRFPAVYARISQLHSWIDMTIASN</sequence>
<dbReference type="PROSITE" id="PS00134">
    <property type="entry name" value="TRYPSIN_HIS"/>
    <property type="match status" value="1"/>
</dbReference>
<evidence type="ECO:0000256" key="2">
    <source>
        <dbReference type="ARBA" id="ARBA00022729"/>
    </source>
</evidence>
<keyword evidence="8" id="KW-1185">Reference proteome</keyword>
<evidence type="ECO:0000259" key="6">
    <source>
        <dbReference type="PROSITE" id="PS50240"/>
    </source>
</evidence>
<dbReference type="Pfam" id="PF00089">
    <property type="entry name" value="Trypsin"/>
    <property type="match status" value="2"/>
</dbReference>
<evidence type="ECO:0000256" key="3">
    <source>
        <dbReference type="ARBA" id="ARBA00022801"/>
    </source>
</evidence>
<dbReference type="SUPFAM" id="SSF50494">
    <property type="entry name" value="Trypsin-like serine proteases"/>
    <property type="match status" value="1"/>
</dbReference>
<keyword evidence="2 5" id="KW-0732">Signal</keyword>
<feature type="signal peptide" evidence="5">
    <location>
        <begin position="1"/>
        <end position="19"/>
    </location>
</feature>
<evidence type="ECO:0000256" key="4">
    <source>
        <dbReference type="ARBA" id="ARBA00023157"/>
    </source>
</evidence>
<dbReference type="PROSITE" id="PS50240">
    <property type="entry name" value="TRYPSIN_DOM"/>
    <property type="match status" value="1"/>
</dbReference>
<dbReference type="Gene3D" id="2.40.10.10">
    <property type="entry name" value="Trypsin-like serine proteases"/>
    <property type="match status" value="1"/>
</dbReference>
<reference evidence="7" key="2">
    <citation type="submission" date="2025-09" db="UniProtKB">
        <authorList>
            <consortium name="Ensembl"/>
        </authorList>
    </citation>
    <scope>IDENTIFICATION</scope>
</reference>
<dbReference type="CDD" id="cd00190">
    <property type="entry name" value="Tryp_SPc"/>
    <property type="match status" value="1"/>
</dbReference>
<dbReference type="InterPro" id="IPR009003">
    <property type="entry name" value="Peptidase_S1_PA"/>
</dbReference>
<dbReference type="PANTHER" id="PTHR24250:SF66">
    <property type="entry name" value="CHYMOTRYPSIN-LIKE PROTEASE CTRL-1"/>
    <property type="match status" value="1"/>
</dbReference>
<evidence type="ECO:0000256" key="5">
    <source>
        <dbReference type="SAM" id="SignalP"/>
    </source>
</evidence>
<dbReference type="SMART" id="SM00020">
    <property type="entry name" value="Tryp_SPc"/>
    <property type="match status" value="1"/>
</dbReference>
<organism evidence="7 8">
    <name type="scientific">Sinocyclocheilus anshuiensis</name>
    <dbReference type="NCBI Taxonomy" id="1608454"/>
    <lineage>
        <taxon>Eukaryota</taxon>
        <taxon>Metazoa</taxon>
        <taxon>Chordata</taxon>
        <taxon>Craniata</taxon>
        <taxon>Vertebrata</taxon>
        <taxon>Euteleostomi</taxon>
        <taxon>Actinopterygii</taxon>
        <taxon>Neopterygii</taxon>
        <taxon>Teleostei</taxon>
        <taxon>Ostariophysi</taxon>
        <taxon>Cypriniformes</taxon>
        <taxon>Cyprinidae</taxon>
        <taxon>Cyprininae</taxon>
        <taxon>Sinocyclocheilus</taxon>
    </lineage>
</organism>
<keyword evidence="3" id="KW-0378">Hydrolase</keyword>
<keyword evidence="4" id="KW-1015">Disulfide bond</keyword>
<feature type="chain" id="PRO_5025480627" evidence="5">
    <location>
        <begin position="20"/>
        <end position="290"/>
    </location>
</feature>
<dbReference type="FunFam" id="2.40.10.10:FF:000024">
    <property type="entry name" value="Serine protease 53"/>
    <property type="match status" value="1"/>
</dbReference>
<protein>
    <submittedName>
        <fullName evidence="7">Zgc:171592</fullName>
    </submittedName>
</protein>
<name>A0A671MAA6_9TELE</name>
<dbReference type="InterPro" id="IPR018114">
    <property type="entry name" value="TRYPSIN_HIS"/>
</dbReference>
<keyword evidence="1" id="KW-0645">Protease</keyword>
<dbReference type="PANTHER" id="PTHR24250">
    <property type="entry name" value="CHYMOTRYPSIN-RELATED"/>
    <property type="match status" value="1"/>
</dbReference>
<feature type="domain" description="Peptidase S1" evidence="6">
    <location>
        <begin position="34"/>
        <end position="288"/>
    </location>
</feature>
<dbReference type="PRINTS" id="PR00722">
    <property type="entry name" value="CHYMOTRYPSIN"/>
</dbReference>
<evidence type="ECO:0000256" key="1">
    <source>
        <dbReference type="ARBA" id="ARBA00022670"/>
    </source>
</evidence>
<evidence type="ECO:0000313" key="7">
    <source>
        <dbReference type="Ensembl" id="ENSSANP00000029990.1"/>
    </source>
</evidence>